<evidence type="ECO:0000313" key="4">
    <source>
        <dbReference type="EMBL" id="TCN63911.1"/>
    </source>
</evidence>
<dbReference type="Pfam" id="PF01458">
    <property type="entry name" value="SUFBD_core"/>
    <property type="match status" value="1"/>
</dbReference>
<reference evidence="4 5" key="1">
    <citation type="submission" date="2019-03" db="EMBL/GenBank/DDBJ databases">
        <title>Genomic Encyclopedia of Archaeal and Bacterial Type Strains, Phase II (KMG-II): from individual species to whole genera.</title>
        <authorList>
            <person name="Goeker M."/>
        </authorList>
    </citation>
    <scope>NUCLEOTIDE SEQUENCE [LARGE SCALE GENOMIC DNA]</scope>
    <source>
        <strain evidence="4 5">RL-C</strain>
    </source>
</reference>
<dbReference type="InterPro" id="IPR055346">
    <property type="entry name" value="Fe-S_cluster_assembly_SufBD"/>
</dbReference>
<evidence type="ECO:0000256" key="1">
    <source>
        <dbReference type="ARBA" id="ARBA00043967"/>
    </source>
</evidence>
<proteinExistence type="inferred from homology"/>
<dbReference type="Pfam" id="PF19295">
    <property type="entry name" value="SufBD_N"/>
    <property type="match status" value="1"/>
</dbReference>
<name>A0A4R2E7F8_9BACT</name>
<dbReference type="InterPro" id="IPR000825">
    <property type="entry name" value="SUF_FeS_clus_asmbl_SufBD_core"/>
</dbReference>
<dbReference type="InterPro" id="IPR037284">
    <property type="entry name" value="SUF_FeS_clus_asmbl_SufBD_sf"/>
</dbReference>
<feature type="domain" description="SUF system FeS cluster assembly SufBD core" evidence="2">
    <location>
        <begin position="183"/>
        <end position="412"/>
    </location>
</feature>
<evidence type="ECO:0000313" key="5">
    <source>
        <dbReference type="Proteomes" id="UP000294830"/>
    </source>
</evidence>
<feature type="domain" description="SUF system FeS cluster assembly SufBD N-terminal" evidence="3">
    <location>
        <begin position="10"/>
        <end position="176"/>
    </location>
</feature>
<sequence>MSKPIENNVVKSLVDLYIANMEMLTDGVSLAVNNVRADAIESFLLNGIPNKKNEKYKYTDIQLVFEKEYEKYFASQNISVEQSDLFKCDVPNLNAHLAMLVNGFYFGEKLTVLDNGVVFGSFAAASTQYPELFEKYYNKVADNATEGLTALNTAFAQDGVFLYIPKGVVLDQTIQILNGFVSNEDILTQPRNLFIFEENSEAKVAICDHTLSTNSFLTNSVTEVFVERNASVEVVKMQNANNGSTLISNVYVHQDKQSRYTSHAVTLHGGLVRNNVTANLNGEECENKLSGLYLVDKDQQVDSRTVVNHNVPRCFSNQLFKGVLDDNGVAAFNGMVYVARDAQKTEAYQSNRTLQLTDDAKVYTKPQLEIYADDVKCSHGATVGQPDTDQVFYMRARGIGEREATLLQMFGFAHEVIQHIGIEPLRDRIDELVNKRLRGELSRCNVCEMHCM</sequence>
<dbReference type="SUPFAM" id="SSF101960">
    <property type="entry name" value="Stabilizer of iron transporter SufD"/>
    <property type="match status" value="1"/>
</dbReference>
<dbReference type="NCBIfam" id="TIGR01981">
    <property type="entry name" value="sufD"/>
    <property type="match status" value="1"/>
</dbReference>
<dbReference type="InterPro" id="IPR011542">
    <property type="entry name" value="SUF_FeS_clus_asmbl_SufD"/>
</dbReference>
<keyword evidence="5" id="KW-1185">Reference proteome</keyword>
<comment type="caution">
    <text evidence="4">The sequence shown here is derived from an EMBL/GenBank/DDBJ whole genome shotgun (WGS) entry which is preliminary data.</text>
</comment>
<evidence type="ECO:0000259" key="3">
    <source>
        <dbReference type="Pfam" id="PF19295"/>
    </source>
</evidence>
<dbReference type="OrthoDB" id="9768262at2"/>
<dbReference type="PANTHER" id="PTHR43575">
    <property type="entry name" value="PROTEIN ABCI7, CHLOROPLASTIC"/>
    <property type="match status" value="1"/>
</dbReference>
<dbReference type="RefSeq" id="WP_131840062.1">
    <property type="nucleotide sequence ID" value="NZ_SLWB01000014.1"/>
</dbReference>
<comment type="similarity">
    <text evidence="1">Belongs to the iron-sulfur cluster assembly SufBD family.</text>
</comment>
<evidence type="ECO:0000259" key="2">
    <source>
        <dbReference type="Pfam" id="PF01458"/>
    </source>
</evidence>
<dbReference type="Proteomes" id="UP000294830">
    <property type="component" value="Unassembled WGS sequence"/>
</dbReference>
<dbReference type="InterPro" id="IPR045595">
    <property type="entry name" value="SufBD_N"/>
</dbReference>
<accession>A0A4R2E7F8</accession>
<dbReference type="GO" id="GO:0016226">
    <property type="term" value="P:iron-sulfur cluster assembly"/>
    <property type="evidence" value="ECO:0007669"/>
    <property type="project" value="InterPro"/>
</dbReference>
<gene>
    <name evidence="4" type="ORF">CLV25_11466</name>
</gene>
<organism evidence="4 5">
    <name type="scientific">Acetobacteroides hydrogenigenes</name>
    <dbReference type="NCBI Taxonomy" id="979970"/>
    <lineage>
        <taxon>Bacteria</taxon>
        <taxon>Pseudomonadati</taxon>
        <taxon>Bacteroidota</taxon>
        <taxon>Bacteroidia</taxon>
        <taxon>Bacteroidales</taxon>
        <taxon>Rikenellaceae</taxon>
        <taxon>Acetobacteroides</taxon>
    </lineage>
</organism>
<dbReference type="AlphaFoldDB" id="A0A4R2E7F8"/>
<dbReference type="EMBL" id="SLWB01000014">
    <property type="protein sequence ID" value="TCN63911.1"/>
    <property type="molecule type" value="Genomic_DNA"/>
</dbReference>
<dbReference type="PANTHER" id="PTHR43575:SF1">
    <property type="entry name" value="PROTEIN ABCI7, CHLOROPLASTIC"/>
    <property type="match status" value="1"/>
</dbReference>
<protein>
    <submittedName>
        <fullName evidence="4">Fe-S cluster assembly protein SufD</fullName>
    </submittedName>
</protein>